<dbReference type="GeneID" id="81368028"/>
<reference evidence="7" key="2">
    <citation type="journal article" date="2023" name="IMA Fungus">
        <title>Comparative genomic study of the Penicillium genus elucidates a diverse pangenome and 15 lateral gene transfer events.</title>
        <authorList>
            <person name="Petersen C."/>
            <person name="Sorensen T."/>
            <person name="Nielsen M.R."/>
            <person name="Sondergaard T.E."/>
            <person name="Sorensen J.L."/>
            <person name="Fitzpatrick D.A."/>
            <person name="Frisvad J.C."/>
            <person name="Nielsen K.L."/>
        </authorList>
    </citation>
    <scope>NUCLEOTIDE SEQUENCE</scope>
    <source>
        <strain evidence="7">IBT 29677</strain>
    </source>
</reference>
<dbReference type="PRINTS" id="PR00755">
    <property type="entry name" value="AFLATOXINBRP"/>
</dbReference>
<name>A0A9W9W6X4_9EURO</name>
<evidence type="ECO:0000256" key="2">
    <source>
        <dbReference type="ARBA" id="ARBA00023125"/>
    </source>
</evidence>
<keyword evidence="3" id="KW-0804">Transcription</keyword>
<feature type="compositionally biased region" description="Basic residues" evidence="5">
    <location>
        <begin position="90"/>
        <end position="100"/>
    </location>
</feature>
<dbReference type="InterPro" id="IPR036864">
    <property type="entry name" value="Zn2-C6_fun-type_DNA-bd_sf"/>
</dbReference>
<accession>A0A9W9W6X4</accession>
<evidence type="ECO:0000313" key="7">
    <source>
        <dbReference type="EMBL" id="KAJ5404540.1"/>
    </source>
</evidence>
<dbReference type="Pfam" id="PF00172">
    <property type="entry name" value="Zn_clus"/>
    <property type="match status" value="1"/>
</dbReference>
<dbReference type="GO" id="GO:0008270">
    <property type="term" value="F:zinc ion binding"/>
    <property type="evidence" value="ECO:0007669"/>
    <property type="project" value="InterPro"/>
</dbReference>
<evidence type="ECO:0000256" key="3">
    <source>
        <dbReference type="ARBA" id="ARBA00023163"/>
    </source>
</evidence>
<organism evidence="7 8">
    <name type="scientific">Penicillium cosmopolitanum</name>
    <dbReference type="NCBI Taxonomy" id="1131564"/>
    <lineage>
        <taxon>Eukaryota</taxon>
        <taxon>Fungi</taxon>
        <taxon>Dikarya</taxon>
        <taxon>Ascomycota</taxon>
        <taxon>Pezizomycotina</taxon>
        <taxon>Eurotiomycetes</taxon>
        <taxon>Eurotiomycetidae</taxon>
        <taxon>Eurotiales</taxon>
        <taxon>Aspergillaceae</taxon>
        <taxon>Penicillium</taxon>
    </lineage>
</organism>
<keyword evidence="8" id="KW-1185">Reference proteome</keyword>
<evidence type="ECO:0000259" key="6">
    <source>
        <dbReference type="PROSITE" id="PS50048"/>
    </source>
</evidence>
<evidence type="ECO:0000313" key="8">
    <source>
        <dbReference type="Proteomes" id="UP001147747"/>
    </source>
</evidence>
<feature type="domain" description="Zn(2)-C6 fungal-type" evidence="6">
    <location>
        <begin position="23"/>
        <end position="53"/>
    </location>
</feature>
<feature type="compositionally biased region" description="Polar residues" evidence="5">
    <location>
        <begin position="101"/>
        <end position="110"/>
    </location>
</feature>
<reference evidence="7" key="1">
    <citation type="submission" date="2022-12" db="EMBL/GenBank/DDBJ databases">
        <authorList>
            <person name="Petersen C."/>
        </authorList>
    </citation>
    <scope>NUCLEOTIDE SEQUENCE</scope>
    <source>
        <strain evidence="7">IBT 29677</strain>
    </source>
</reference>
<dbReference type="EMBL" id="JAPZBU010000005">
    <property type="protein sequence ID" value="KAJ5404540.1"/>
    <property type="molecule type" value="Genomic_DNA"/>
</dbReference>
<evidence type="ECO:0000256" key="1">
    <source>
        <dbReference type="ARBA" id="ARBA00023015"/>
    </source>
</evidence>
<keyword evidence="1" id="KW-0805">Transcription regulation</keyword>
<dbReference type="SMART" id="SM00066">
    <property type="entry name" value="GAL4"/>
    <property type="match status" value="1"/>
</dbReference>
<dbReference type="Proteomes" id="UP001147747">
    <property type="component" value="Unassembled WGS sequence"/>
</dbReference>
<proteinExistence type="predicted"/>
<dbReference type="InterPro" id="IPR050675">
    <property type="entry name" value="OAF3"/>
</dbReference>
<dbReference type="Gene3D" id="4.10.240.10">
    <property type="entry name" value="Zn(2)-C6 fungal-type DNA-binding domain"/>
    <property type="match status" value="1"/>
</dbReference>
<feature type="region of interest" description="Disordered" evidence="5">
    <location>
        <begin position="85"/>
        <end position="126"/>
    </location>
</feature>
<dbReference type="GO" id="GO:0000981">
    <property type="term" value="F:DNA-binding transcription factor activity, RNA polymerase II-specific"/>
    <property type="evidence" value="ECO:0007669"/>
    <property type="project" value="InterPro"/>
</dbReference>
<keyword evidence="4" id="KW-0539">Nucleus</keyword>
<dbReference type="PROSITE" id="PS50048">
    <property type="entry name" value="ZN2_CY6_FUNGAL_2"/>
    <property type="match status" value="1"/>
</dbReference>
<protein>
    <recommendedName>
        <fullName evidence="6">Zn(2)-C6 fungal-type domain-containing protein</fullName>
    </recommendedName>
</protein>
<dbReference type="InterPro" id="IPR001138">
    <property type="entry name" value="Zn2Cys6_DnaBD"/>
</dbReference>
<gene>
    <name evidence="7" type="ORF">N7509_004411</name>
</gene>
<dbReference type="GO" id="GO:0003677">
    <property type="term" value="F:DNA binding"/>
    <property type="evidence" value="ECO:0007669"/>
    <property type="project" value="UniProtKB-KW"/>
</dbReference>
<dbReference type="PANTHER" id="PTHR31069">
    <property type="entry name" value="OLEATE-ACTIVATED TRANSCRIPTION FACTOR 1-RELATED"/>
    <property type="match status" value="1"/>
</dbReference>
<evidence type="ECO:0000256" key="4">
    <source>
        <dbReference type="ARBA" id="ARBA00023242"/>
    </source>
</evidence>
<dbReference type="CDD" id="cd00067">
    <property type="entry name" value="GAL4"/>
    <property type="match status" value="1"/>
</dbReference>
<dbReference type="AlphaFoldDB" id="A0A9W9W6X4"/>
<comment type="caution">
    <text evidence="7">The sequence shown here is derived from an EMBL/GenBank/DDBJ whole genome shotgun (WGS) entry which is preliminary data.</text>
</comment>
<dbReference type="PANTHER" id="PTHR31069:SF26">
    <property type="entry name" value="ZN(2)-C6 FUNGAL-TYPE DOMAIN-CONTAINING PROTEIN"/>
    <property type="match status" value="1"/>
</dbReference>
<dbReference type="SUPFAM" id="SSF57701">
    <property type="entry name" value="Zn2/Cys6 DNA-binding domain"/>
    <property type="match status" value="1"/>
</dbReference>
<sequence length="500" mass="55728">MSLPKPSRSNTGQLPKSVKVRSTCNACQQAKIRCSHEKPSCRRCQKHKIDCVYSVSRRLGRPAKKKERMVMDEMNGSPTQVILEQDREKKARKPAKKKIRSQQPIASTRSRVGRPPENSPTDEQTIAKSSVDEYSGFELDITSGDWLQELMATRVNGNTNNSTLTDYRYDDFGLEEFDAISECLMHSEPLVFSGSADGQLSIPTGFNFTSPPMQFENELNVFQNTPSSERLEALTLGNTTSIQWPYDYTPRMNPIPFSDPWSEDIMAPSTGILIETADNGNGLQSPSFNHNEVYSPQDTDFPVLLEAATNFNCGCYKQVISELVRFELKTGPNGFSSIDSILACQKELLLQTESILQCKLCSQSEAQANALMVIIVIIDSLLTTLDVSATSGKPVLLEAVTESNAQVGRRQKDVGNCLKSHIDTCSLLVGGFQVPVEEKSCFIRQVLQARLSMLLITVRRIRMCMQQQLAAGLSRGRLLMIMETDKRLQLIMMKIKMAVG</sequence>
<dbReference type="OrthoDB" id="2943660at2759"/>
<evidence type="ECO:0000256" key="5">
    <source>
        <dbReference type="SAM" id="MobiDB-lite"/>
    </source>
</evidence>
<dbReference type="RefSeq" id="XP_056491782.1">
    <property type="nucleotide sequence ID" value="XM_056629048.1"/>
</dbReference>
<keyword evidence="2" id="KW-0238">DNA-binding</keyword>